<evidence type="ECO:0000256" key="6">
    <source>
        <dbReference type="SAM" id="MobiDB-lite"/>
    </source>
</evidence>
<evidence type="ECO:0000256" key="5">
    <source>
        <dbReference type="PROSITE-ProRule" id="PRU10141"/>
    </source>
</evidence>
<evidence type="ECO:0000259" key="8">
    <source>
        <dbReference type="PROSITE" id="PS50011"/>
    </source>
</evidence>
<feature type="region of interest" description="Disordered" evidence="6">
    <location>
        <begin position="312"/>
        <end position="410"/>
    </location>
</feature>
<keyword evidence="7" id="KW-0812">Transmembrane</keyword>
<dbReference type="Gene3D" id="3.30.200.20">
    <property type="entry name" value="Phosphorylase Kinase, domain 1"/>
    <property type="match status" value="1"/>
</dbReference>
<evidence type="ECO:0000313" key="9">
    <source>
        <dbReference type="EMBL" id="GAA5501692.1"/>
    </source>
</evidence>
<dbReference type="Pfam" id="PF00069">
    <property type="entry name" value="Pkinase"/>
    <property type="match status" value="1"/>
</dbReference>
<keyword evidence="4 5" id="KW-0067">ATP-binding</keyword>
<dbReference type="Proteomes" id="UP001458946">
    <property type="component" value="Unassembled WGS sequence"/>
</dbReference>
<accession>A0ABP9V8U6</accession>
<keyword evidence="3 9" id="KW-0418">Kinase</keyword>
<feature type="transmembrane region" description="Helical" evidence="7">
    <location>
        <begin position="448"/>
        <end position="470"/>
    </location>
</feature>
<dbReference type="InterPro" id="IPR008271">
    <property type="entry name" value="Ser/Thr_kinase_AS"/>
</dbReference>
<dbReference type="PROSITE" id="PS00107">
    <property type="entry name" value="PROTEIN_KINASE_ATP"/>
    <property type="match status" value="1"/>
</dbReference>
<dbReference type="EMBL" id="BAABRN010000012">
    <property type="protein sequence ID" value="GAA5501692.1"/>
    <property type="molecule type" value="Genomic_DNA"/>
</dbReference>
<sequence length="519" mass="54407">MNCPVCGSPVQPSDTTCRTCGAPLTTAAEVALPSGTTLAGGQYTISRVLGRGGFGITYDAQDTRLGSRVAIKELFLDGSTRRGKVVVPTGSVTSAEYAETKKRFLDEAKVLASFNDAGIVRVLNYFEENSTAYLVMEFLEGATLGSAIEKRGPVPPDVVLEIARSVTQTLELVHSRGLLHRDIKPDNIFLHKSGRIVLIDFGSVRSFAPGKTVSHTRLVTPGYAPLEQYGHSARFGPYTDIYALGATLFHALTGQMPPPATDLMLGTPLPPLPASTPAPLRSAITKMMALRVEERPQDAHELLALLSGRPATAPPAPVVKQAPAAKPAPAAPKVQPPPPPQPQPKVQPTPSQPAPKPQPQPVPKPQPAPKPQAAPVQPRPAPAPAPQPPVPAAPVRPAPRQTAPADPAQKPAPLARNIFIALGMGLGAVLAVLQVGHYLPAPISTVQYALAGAAGLVVGGLLGWGLWLAMPVVLPLAAAAGAYMYAVGAGLHWPTVASLCVMAAVISIIFLRLIRRVSW</sequence>
<dbReference type="CDD" id="cd14014">
    <property type="entry name" value="STKc_PknB_like"/>
    <property type="match status" value="1"/>
</dbReference>
<evidence type="ECO:0000256" key="7">
    <source>
        <dbReference type="SAM" id="Phobius"/>
    </source>
</evidence>
<feature type="transmembrane region" description="Helical" evidence="7">
    <location>
        <begin position="490"/>
        <end position="514"/>
    </location>
</feature>
<name>A0ABP9V8U6_9DEIO</name>
<comment type="caution">
    <text evidence="9">The sequence shown here is derived from an EMBL/GenBank/DDBJ whole genome shotgun (WGS) entry which is preliminary data.</text>
</comment>
<protein>
    <submittedName>
        <fullName evidence="9">Serine/threonine-protein kinase PknD</fullName>
    </submittedName>
</protein>
<evidence type="ECO:0000256" key="2">
    <source>
        <dbReference type="ARBA" id="ARBA00022741"/>
    </source>
</evidence>
<feature type="domain" description="Protein kinase" evidence="8">
    <location>
        <begin position="43"/>
        <end position="312"/>
    </location>
</feature>
<dbReference type="SUPFAM" id="SSF56112">
    <property type="entry name" value="Protein kinase-like (PK-like)"/>
    <property type="match status" value="1"/>
</dbReference>
<feature type="transmembrane region" description="Helical" evidence="7">
    <location>
        <begin position="418"/>
        <end position="436"/>
    </location>
</feature>
<organism evidence="9 10">
    <name type="scientific">Deinococcus xinjiangensis</name>
    <dbReference type="NCBI Taxonomy" id="457454"/>
    <lineage>
        <taxon>Bacteria</taxon>
        <taxon>Thermotogati</taxon>
        <taxon>Deinococcota</taxon>
        <taxon>Deinococci</taxon>
        <taxon>Deinococcales</taxon>
        <taxon>Deinococcaceae</taxon>
        <taxon>Deinococcus</taxon>
    </lineage>
</organism>
<feature type="binding site" evidence="5">
    <location>
        <position position="72"/>
    </location>
    <ligand>
        <name>ATP</name>
        <dbReference type="ChEBI" id="CHEBI:30616"/>
    </ligand>
</feature>
<feature type="compositionally biased region" description="Low complexity" evidence="6">
    <location>
        <begin position="318"/>
        <end position="333"/>
    </location>
</feature>
<dbReference type="InterPro" id="IPR017441">
    <property type="entry name" value="Protein_kinase_ATP_BS"/>
</dbReference>
<reference evidence="9 10" key="1">
    <citation type="submission" date="2024-02" db="EMBL/GenBank/DDBJ databases">
        <title>Deinococcus xinjiangensis NBRC 107630.</title>
        <authorList>
            <person name="Ichikawa N."/>
            <person name="Katano-Makiyama Y."/>
            <person name="Hidaka K."/>
        </authorList>
    </citation>
    <scope>NUCLEOTIDE SEQUENCE [LARGE SCALE GENOMIC DNA]</scope>
    <source>
        <strain evidence="9 10">NBRC 107630</strain>
    </source>
</reference>
<dbReference type="InterPro" id="IPR011009">
    <property type="entry name" value="Kinase-like_dom_sf"/>
</dbReference>
<gene>
    <name evidence="9" type="primary">pknD_1</name>
    <name evidence="9" type="ORF">Dxin01_01429</name>
</gene>
<dbReference type="RefSeq" id="WP_353541659.1">
    <property type="nucleotide sequence ID" value="NZ_BAABRN010000012.1"/>
</dbReference>
<dbReference type="SMART" id="SM00220">
    <property type="entry name" value="S_TKc"/>
    <property type="match status" value="1"/>
</dbReference>
<dbReference type="PANTHER" id="PTHR43289:SF34">
    <property type="entry name" value="SERINE_THREONINE-PROTEIN KINASE YBDM-RELATED"/>
    <property type="match status" value="1"/>
</dbReference>
<evidence type="ECO:0000256" key="3">
    <source>
        <dbReference type="ARBA" id="ARBA00022777"/>
    </source>
</evidence>
<dbReference type="GO" id="GO:0016301">
    <property type="term" value="F:kinase activity"/>
    <property type="evidence" value="ECO:0007669"/>
    <property type="project" value="UniProtKB-KW"/>
</dbReference>
<dbReference type="InterPro" id="IPR000719">
    <property type="entry name" value="Prot_kinase_dom"/>
</dbReference>
<evidence type="ECO:0000313" key="10">
    <source>
        <dbReference type="Proteomes" id="UP001458946"/>
    </source>
</evidence>
<dbReference type="PROSITE" id="PS50011">
    <property type="entry name" value="PROTEIN_KINASE_DOM"/>
    <property type="match status" value="1"/>
</dbReference>
<proteinExistence type="predicted"/>
<dbReference type="Gene3D" id="1.10.510.10">
    <property type="entry name" value="Transferase(Phosphotransferase) domain 1"/>
    <property type="match status" value="1"/>
</dbReference>
<dbReference type="PANTHER" id="PTHR43289">
    <property type="entry name" value="MITOGEN-ACTIVATED PROTEIN KINASE KINASE KINASE 20-RELATED"/>
    <property type="match status" value="1"/>
</dbReference>
<evidence type="ECO:0000256" key="4">
    <source>
        <dbReference type="ARBA" id="ARBA00022840"/>
    </source>
</evidence>
<keyword evidence="2 5" id="KW-0547">Nucleotide-binding</keyword>
<feature type="compositionally biased region" description="Pro residues" evidence="6">
    <location>
        <begin position="334"/>
        <end position="397"/>
    </location>
</feature>
<evidence type="ECO:0000256" key="1">
    <source>
        <dbReference type="ARBA" id="ARBA00022679"/>
    </source>
</evidence>
<keyword evidence="7" id="KW-1133">Transmembrane helix</keyword>
<keyword evidence="7" id="KW-0472">Membrane</keyword>
<dbReference type="PROSITE" id="PS00108">
    <property type="entry name" value="PROTEIN_KINASE_ST"/>
    <property type="match status" value="1"/>
</dbReference>
<keyword evidence="10" id="KW-1185">Reference proteome</keyword>
<keyword evidence="1" id="KW-0808">Transferase</keyword>